<dbReference type="AlphaFoldDB" id="A0A317PHY1"/>
<dbReference type="PRINTS" id="PR00040">
    <property type="entry name" value="HTHMERR"/>
</dbReference>
<accession>A0A317PHY1</accession>
<dbReference type="InterPro" id="IPR047057">
    <property type="entry name" value="MerR_fam"/>
</dbReference>
<sequence length="128" mass="14728">MKIGRLSELTRLSIDTLRYYERLGLIDPPFRKGGQRLYDPDAVRWIEFLKALKATGMSLEDMKRYALMRARGHGTAANRRVMLENQHAKVLSRIAELSACATLLEYKIANYHDIEASHELADKTRHAK</sequence>
<dbReference type="SUPFAM" id="SSF46955">
    <property type="entry name" value="Putative DNA-binding domain"/>
    <property type="match status" value="1"/>
</dbReference>
<dbReference type="EMBL" id="QGTR01000003">
    <property type="protein sequence ID" value="PWW00053.1"/>
    <property type="molecule type" value="Genomic_DNA"/>
</dbReference>
<comment type="caution">
    <text evidence="3">The sequence shown here is derived from an EMBL/GenBank/DDBJ whole genome shotgun (WGS) entry which is preliminary data.</text>
</comment>
<dbReference type="PROSITE" id="PS00552">
    <property type="entry name" value="HTH_MERR_1"/>
    <property type="match status" value="1"/>
</dbReference>
<dbReference type="RefSeq" id="WP_110032314.1">
    <property type="nucleotide sequence ID" value="NZ_QGTR01000003.1"/>
</dbReference>
<dbReference type="PANTHER" id="PTHR30204:SF98">
    <property type="entry name" value="HTH-TYPE TRANSCRIPTIONAL REGULATOR ADHR"/>
    <property type="match status" value="1"/>
</dbReference>
<dbReference type="OrthoDB" id="9802944at2"/>
<dbReference type="Pfam" id="PF13411">
    <property type="entry name" value="MerR_1"/>
    <property type="match status" value="1"/>
</dbReference>
<dbReference type="InterPro" id="IPR009061">
    <property type="entry name" value="DNA-bd_dom_put_sf"/>
</dbReference>
<feature type="domain" description="HTH merR-type" evidence="2">
    <location>
        <begin position="1"/>
        <end position="68"/>
    </location>
</feature>
<evidence type="ECO:0000256" key="1">
    <source>
        <dbReference type="ARBA" id="ARBA00023125"/>
    </source>
</evidence>
<reference evidence="3 4" key="1">
    <citation type="submission" date="2018-05" db="EMBL/GenBank/DDBJ databases">
        <title>Genomic Encyclopedia of Type Strains, Phase IV (KMG-IV): sequencing the most valuable type-strain genomes for metagenomic binning, comparative biology and taxonomic classification.</title>
        <authorList>
            <person name="Goeker M."/>
        </authorList>
    </citation>
    <scope>NUCLEOTIDE SEQUENCE [LARGE SCALE GENOMIC DNA]</scope>
    <source>
        <strain evidence="3 4">DSM 16791</strain>
    </source>
</reference>
<dbReference type="PANTHER" id="PTHR30204">
    <property type="entry name" value="REDOX-CYCLING DRUG-SENSING TRANSCRIPTIONAL ACTIVATOR SOXR"/>
    <property type="match status" value="1"/>
</dbReference>
<dbReference type="GO" id="GO:0003677">
    <property type="term" value="F:DNA binding"/>
    <property type="evidence" value="ECO:0007669"/>
    <property type="project" value="UniProtKB-KW"/>
</dbReference>
<dbReference type="InterPro" id="IPR000551">
    <property type="entry name" value="MerR-type_HTH_dom"/>
</dbReference>
<keyword evidence="4" id="KW-1185">Reference proteome</keyword>
<dbReference type="CDD" id="cd01109">
    <property type="entry name" value="HTH_YyaN"/>
    <property type="match status" value="1"/>
</dbReference>
<dbReference type="GO" id="GO:0003700">
    <property type="term" value="F:DNA-binding transcription factor activity"/>
    <property type="evidence" value="ECO:0007669"/>
    <property type="project" value="InterPro"/>
</dbReference>
<dbReference type="PROSITE" id="PS50937">
    <property type="entry name" value="HTH_MERR_2"/>
    <property type="match status" value="1"/>
</dbReference>
<evidence type="ECO:0000313" key="4">
    <source>
        <dbReference type="Proteomes" id="UP000246352"/>
    </source>
</evidence>
<proteinExistence type="predicted"/>
<protein>
    <submittedName>
        <fullName evidence="3">MerR family transcriptional regulator</fullName>
    </submittedName>
</protein>
<organism evidence="3 4">
    <name type="scientific">Hoeflea marina</name>
    <dbReference type="NCBI Taxonomy" id="274592"/>
    <lineage>
        <taxon>Bacteria</taxon>
        <taxon>Pseudomonadati</taxon>
        <taxon>Pseudomonadota</taxon>
        <taxon>Alphaproteobacteria</taxon>
        <taxon>Hyphomicrobiales</taxon>
        <taxon>Rhizobiaceae</taxon>
        <taxon>Hoeflea</taxon>
    </lineage>
</organism>
<name>A0A317PHY1_9HYPH</name>
<dbReference type="SMART" id="SM00422">
    <property type="entry name" value="HTH_MERR"/>
    <property type="match status" value="1"/>
</dbReference>
<gene>
    <name evidence="3" type="ORF">DFR52_103255</name>
</gene>
<evidence type="ECO:0000313" key="3">
    <source>
        <dbReference type="EMBL" id="PWW00053.1"/>
    </source>
</evidence>
<dbReference type="Proteomes" id="UP000246352">
    <property type="component" value="Unassembled WGS sequence"/>
</dbReference>
<evidence type="ECO:0000259" key="2">
    <source>
        <dbReference type="PROSITE" id="PS50937"/>
    </source>
</evidence>
<keyword evidence="1" id="KW-0238">DNA-binding</keyword>
<dbReference type="Gene3D" id="1.10.1660.10">
    <property type="match status" value="1"/>
</dbReference>